<dbReference type="PANTHER" id="PTHR22730">
    <property type="entry name" value="PROMININ PROM PROTEIN"/>
    <property type="match status" value="1"/>
</dbReference>
<keyword evidence="3 7" id="KW-0812">Transmembrane</keyword>
<proteinExistence type="inferred from homology"/>
<evidence type="ECO:0000313" key="9">
    <source>
        <dbReference type="EMBL" id="KAK3766014.1"/>
    </source>
</evidence>
<feature type="chain" id="PRO_5041916185" description="Transmembrane protein" evidence="8">
    <location>
        <begin position="31"/>
        <end position="333"/>
    </location>
</feature>
<evidence type="ECO:0000256" key="4">
    <source>
        <dbReference type="ARBA" id="ARBA00022989"/>
    </source>
</evidence>
<evidence type="ECO:0000256" key="1">
    <source>
        <dbReference type="ARBA" id="ARBA00004141"/>
    </source>
</evidence>
<evidence type="ECO:0000256" key="3">
    <source>
        <dbReference type="ARBA" id="ARBA00022692"/>
    </source>
</evidence>
<evidence type="ECO:0008006" key="11">
    <source>
        <dbReference type="Google" id="ProtNLM"/>
    </source>
</evidence>
<keyword evidence="5 7" id="KW-0472">Membrane</keyword>
<evidence type="ECO:0000256" key="5">
    <source>
        <dbReference type="ARBA" id="ARBA00023136"/>
    </source>
</evidence>
<feature type="signal peptide" evidence="8">
    <location>
        <begin position="1"/>
        <end position="30"/>
    </location>
</feature>
<keyword evidence="10" id="KW-1185">Reference proteome</keyword>
<reference evidence="9" key="1">
    <citation type="journal article" date="2023" name="G3 (Bethesda)">
        <title>A reference genome for the long-term kleptoplast-retaining sea slug Elysia crispata morphotype clarki.</title>
        <authorList>
            <person name="Eastman K.E."/>
            <person name="Pendleton A.L."/>
            <person name="Shaikh M.A."/>
            <person name="Suttiyut T."/>
            <person name="Ogas R."/>
            <person name="Tomko P."/>
            <person name="Gavelis G."/>
            <person name="Widhalm J.R."/>
            <person name="Wisecaver J.H."/>
        </authorList>
    </citation>
    <scope>NUCLEOTIDE SEQUENCE</scope>
    <source>
        <strain evidence="9">ECLA1</strain>
    </source>
</reference>
<evidence type="ECO:0000313" key="10">
    <source>
        <dbReference type="Proteomes" id="UP001283361"/>
    </source>
</evidence>
<name>A0AAE0ZAX0_9GAST</name>
<sequence>MARPGRLALQTASLVLLLLQILLLPVPSRAALTYDIYNETDLDHSRDSTGEFYFGAIPPDSDAPEEVTNQTMLVVFQFFSDFAEMIVDSVQTQEFPFDLLRRMMNNDYEETEVIAYQTNIIVTCAVILCVVAIATVTIIIHTVLYVKKRRRDPHLLRKQLFDQKRGRILIIITFFLGVFNLAFLMMSLMASTYTNTAVTEMDADIVKAMDGISGYFNQTGEQWKFMSNDTNIWSLLTVLKSDVEDIGSIIWQPAVQGFSANLASPFAATANLDSELAEAVGYLTSMQNQINAILAGTGGDLTPVMNEIYYNLTFARNDFTCFAVTGHVPVAPT</sequence>
<keyword evidence="8" id="KW-0732">Signal</keyword>
<evidence type="ECO:0000256" key="6">
    <source>
        <dbReference type="ARBA" id="ARBA00023180"/>
    </source>
</evidence>
<feature type="transmembrane region" description="Helical" evidence="7">
    <location>
        <begin position="167"/>
        <end position="190"/>
    </location>
</feature>
<dbReference type="AlphaFoldDB" id="A0AAE0ZAX0"/>
<dbReference type="Proteomes" id="UP001283361">
    <property type="component" value="Unassembled WGS sequence"/>
</dbReference>
<dbReference type="GO" id="GO:0009986">
    <property type="term" value="C:cell surface"/>
    <property type="evidence" value="ECO:0007669"/>
    <property type="project" value="TreeGrafter"/>
</dbReference>
<comment type="similarity">
    <text evidence="2">Belongs to the prominin family.</text>
</comment>
<protein>
    <recommendedName>
        <fullName evidence="11">Transmembrane protein</fullName>
    </recommendedName>
</protein>
<comment type="subcellular location">
    <subcellularLocation>
        <location evidence="1">Membrane</location>
        <topology evidence="1">Multi-pass membrane protein</topology>
    </subcellularLocation>
</comment>
<dbReference type="GO" id="GO:0015485">
    <property type="term" value="F:cholesterol binding"/>
    <property type="evidence" value="ECO:0007669"/>
    <property type="project" value="TreeGrafter"/>
</dbReference>
<gene>
    <name evidence="9" type="ORF">RRG08_002257</name>
</gene>
<dbReference type="EMBL" id="JAWDGP010004263">
    <property type="protein sequence ID" value="KAK3766014.1"/>
    <property type="molecule type" value="Genomic_DNA"/>
</dbReference>
<comment type="caution">
    <text evidence="9">The sequence shown here is derived from an EMBL/GenBank/DDBJ whole genome shotgun (WGS) entry which is preliminary data.</text>
</comment>
<dbReference type="GO" id="GO:0071914">
    <property type="term" value="C:prominosome"/>
    <property type="evidence" value="ECO:0007669"/>
    <property type="project" value="TreeGrafter"/>
</dbReference>
<dbReference type="PANTHER" id="PTHR22730:SF1">
    <property type="entry name" value="PROMININ-LIKE PROTEIN"/>
    <property type="match status" value="1"/>
</dbReference>
<feature type="transmembrane region" description="Helical" evidence="7">
    <location>
        <begin position="120"/>
        <end position="146"/>
    </location>
</feature>
<evidence type="ECO:0000256" key="2">
    <source>
        <dbReference type="ARBA" id="ARBA00006058"/>
    </source>
</evidence>
<keyword evidence="4 7" id="KW-1133">Transmembrane helix</keyword>
<dbReference type="InterPro" id="IPR008795">
    <property type="entry name" value="Prominin"/>
</dbReference>
<accession>A0AAE0ZAX0</accession>
<dbReference type="GO" id="GO:0005929">
    <property type="term" value="C:cilium"/>
    <property type="evidence" value="ECO:0007669"/>
    <property type="project" value="TreeGrafter"/>
</dbReference>
<dbReference type="GO" id="GO:0005902">
    <property type="term" value="C:microvillus"/>
    <property type="evidence" value="ECO:0007669"/>
    <property type="project" value="TreeGrafter"/>
</dbReference>
<organism evidence="9 10">
    <name type="scientific">Elysia crispata</name>
    <name type="common">lettuce slug</name>
    <dbReference type="NCBI Taxonomy" id="231223"/>
    <lineage>
        <taxon>Eukaryota</taxon>
        <taxon>Metazoa</taxon>
        <taxon>Spiralia</taxon>
        <taxon>Lophotrochozoa</taxon>
        <taxon>Mollusca</taxon>
        <taxon>Gastropoda</taxon>
        <taxon>Heterobranchia</taxon>
        <taxon>Euthyneura</taxon>
        <taxon>Panpulmonata</taxon>
        <taxon>Sacoglossa</taxon>
        <taxon>Placobranchoidea</taxon>
        <taxon>Plakobranchidae</taxon>
        <taxon>Elysia</taxon>
    </lineage>
</organism>
<evidence type="ECO:0000256" key="8">
    <source>
        <dbReference type="SAM" id="SignalP"/>
    </source>
</evidence>
<dbReference type="GO" id="GO:0016324">
    <property type="term" value="C:apical plasma membrane"/>
    <property type="evidence" value="ECO:0007669"/>
    <property type="project" value="TreeGrafter"/>
</dbReference>
<evidence type="ECO:0000256" key="7">
    <source>
        <dbReference type="SAM" id="Phobius"/>
    </source>
</evidence>
<keyword evidence="6" id="KW-0325">Glycoprotein</keyword>